<keyword evidence="2" id="KW-0328">Glycosyltransferase</keyword>
<keyword evidence="2" id="KW-0808">Transferase</keyword>
<feature type="domain" description="Spore protein YkvP/CgeB glycosyl transferase-like" evidence="1">
    <location>
        <begin position="181"/>
        <end position="331"/>
    </location>
</feature>
<gene>
    <name evidence="2" type="ORF">ACFOWM_07400</name>
</gene>
<dbReference type="GO" id="GO:0016757">
    <property type="term" value="F:glycosyltransferase activity"/>
    <property type="evidence" value="ECO:0007669"/>
    <property type="project" value="UniProtKB-KW"/>
</dbReference>
<evidence type="ECO:0000313" key="2">
    <source>
        <dbReference type="EMBL" id="MFC4262696.1"/>
    </source>
</evidence>
<dbReference type="EC" id="2.4.-.-" evidence="2"/>
<protein>
    <submittedName>
        <fullName evidence="2">Glycosyltransferase</fullName>
        <ecNumber evidence="2">2.4.-.-</ecNumber>
    </submittedName>
</protein>
<evidence type="ECO:0000313" key="3">
    <source>
        <dbReference type="Proteomes" id="UP001595907"/>
    </source>
</evidence>
<reference evidence="3" key="1">
    <citation type="journal article" date="2019" name="Int. J. Syst. Evol. Microbiol.">
        <title>The Global Catalogue of Microorganisms (GCM) 10K type strain sequencing project: providing services to taxonomists for standard genome sequencing and annotation.</title>
        <authorList>
            <consortium name="The Broad Institute Genomics Platform"/>
            <consortium name="The Broad Institute Genome Sequencing Center for Infectious Disease"/>
            <person name="Wu L."/>
            <person name="Ma J."/>
        </authorList>
    </citation>
    <scope>NUCLEOTIDE SEQUENCE [LARGE SCALE GENOMIC DNA]</scope>
    <source>
        <strain evidence="3">CECT 8289</strain>
    </source>
</reference>
<proteinExistence type="predicted"/>
<dbReference type="InterPro" id="IPR055259">
    <property type="entry name" value="YkvP/CgeB_Glyco_trans-like"/>
</dbReference>
<name>A0ABV8QR64_9BACT</name>
<evidence type="ECO:0000259" key="1">
    <source>
        <dbReference type="Pfam" id="PF13524"/>
    </source>
</evidence>
<dbReference type="RefSeq" id="WP_379708395.1">
    <property type="nucleotide sequence ID" value="NZ_JBHSCZ010000002.1"/>
</dbReference>
<organism evidence="2 3">
    <name type="scientific">Ferruginibacter yonginensis</name>
    <dbReference type="NCBI Taxonomy" id="1310416"/>
    <lineage>
        <taxon>Bacteria</taxon>
        <taxon>Pseudomonadati</taxon>
        <taxon>Bacteroidota</taxon>
        <taxon>Chitinophagia</taxon>
        <taxon>Chitinophagales</taxon>
        <taxon>Chitinophagaceae</taxon>
        <taxon>Ferruginibacter</taxon>
    </lineage>
</organism>
<dbReference type="Pfam" id="PF13524">
    <property type="entry name" value="Glyco_trans_1_2"/>
    <property type="match status" value="1"/>
</dbReference>
<sequence>MQQKKVLIVGPIFHGYNESVEQAFKNLNFQTKVIGFTDGAVENVKEKVQFYLTKTDDFYKFKNKQFNSLFEKTYNEFKPDILFIIKGHQIDPTVISKMKSSANILWMMDSIHSYPGSLAILPYVHKVFLFEATDIPLLKEKYDVDGTFMPLALDEKVYFPITNKKEIDILFVGGLVPDRIRLLDKIIEKFPDKKISIYGQYYSKFRRPLHHLFRKNKKNYTNKIVLPSKLNELYSKSKLCINIHQKQSVIGVNQRFFEILGSKNLQICDHKKFISDNFLKDDLLWYHNEQELFDTISFALNNYNDLNNVITNGYEKVTSKHTFTHRIKQILTLSEVL</sequence>
<dbReference type="Proteomes" id="UP001595907">
    <property type="component" value="Unassembled WGS sequence"/>
</dbReference>
<dbReference type="EMBL" id="JBHSCZ010000002">
    <property type="protein sequence ID" value="MFC4262696.1"/>
    <property type="molecule type" value="Genomic_DNA"/>
</dbReference>
<accession>A0ABV8QR64</accession>
<keyword evidence="3" id="KW-1185">Reference proteome</keyword>
<comment type="caution">
    <text evidence="2">The sequence shown here is derived from an EMBL/GenBank/DDBJ whole genome shotgun (WGS) entry which is preliminary data.</text>
</comment>